<dbReference type="InParanoid" id="A0A1I5PR55"/>
<dbReference type="Proteomes" id="UP000183413">
    <property type="component" value="Unassembled WGS sequence"/>
</dbReference>
<dbReference type="STRING" id="1993.SAMN04489713_113210"/>
<dbReference type="InterPro" id="IPR029058">
    <property type="entry name" value="AB_hydrolase_fold"/>
</dbReference>
<organism evidence="3 4">
    <name type="scientific">Actinomadura madurae</name>
    <dbReference type="NCBI Taxonomy" id="1993"/>
    <lineage>
        <taxon>Bacteria</taxon>
        <taxon>Bacillati</taxon>
        <taxon>Actinomycetota</taxon>
        <taxon>Actinomycetes</taxon>
        <taxon>Streptosporangiales</taxon>
        <taxon>Thermomonosporaceae</taxon>
        <taxon>Actinomadura</taxon>
    </lineage>
</organism>
<comment type="similarity">
    <text evidence="1">Belongs to the AB hydrolase superfamily.</text>
</comment>
<evidence type="ECO:0000313" key="4">
    <source>
        <dbReference type="Proteomes" id="UP000183413"/>
    </source>
</evidence>
<dbReference type="PANTHER" id="PTHR22946">
    <property type="entry name" value="DIENELACTONE HYDROLASE DOMAIN-CONTAINING PROTEIN-RELATED"/>
    <property type="match status" value="1"/>
</dbReference>
<dbReference type="SUPFAM" id="SSF53474">
    <property type="entry name" value="alpha/beta-Hydrolases"/>
    <property type="match status" value="1"/>
</dbReference>
<dbReference type="GO" id="GO:0016787">
    <property type="term" value="F:hydrolase activity"/>
    <property type="evidence" value="ECO:0007669"/>
    <property type="project" value="UniProtKB-KW"/>
</dbReference>
<dbReference type="Gene3D" id="3.40.50.1820">
    <property type="entry name" value="alpha/beta hydrolase"/>
    <property type="match status" value="1"/>
</dbReference>
<dbReference type="InterPro" id="IPR050261">
    <property type="entry name" value="FrsA_esterase"/>
</dbReference>
<dbReference type="AlphaFoldDB" id="A0A1I5PR55"/>
<reference evidence="3 4" key="1">
    <citation type="submission" date="2016-10" db="EMBL/GenBank/DDBJ databases">
        <authorList>
            <person name="de Groot N.N."/>
        </authorList>
    </citation>
    <scope>NUCLEOTIDE SEQUENCE [LARGE SCALE GENOMIC DNA]</scope>
    <source>
        <strain evidence="3 4">DSM 43067</strain>
    </source>
</reference>
<dbReference type="RefSeq" id="WP_075023296.1">
    <property type="nucleotide sequence ID" value="NZ_FOVH01000013.1"/>
</dbReference>
<keyword evidence="4" id="KW-1185">Reference proteome</keyword>
<sequence length="428" mass="47158">MTIRGESQSWILDLGIRTGGFDVLHPDGFKAFQGLGYDPHDLEQVGARAKAGSMLAKAWSGVAAEVERSASEYEQDGFLETAYALYLRAALLWSRAQYSIYTVDSRKWALRERCNTAVAKMAELRKGRIERVELDFEGRPVFALLHLPAGQVRDVPAVLLSPGMDMTKEDLLDVGQRLFADQGYVALAVDLPGMGESRLHGTTVTLTNPERAVSRFIDYLAGRPEVDATRIGLLGMSMSTYWGMRAAAHDPRLRAVAGFMGVYGDFDKLFNGAQPNFKTNFMAMAGYTDEELFDAELGTKMNLWPLATKISCPVLMSVGEFDELVPIEETLALYELLACPKEIRVHEDEFHPLGGIGGEMTTFGADWLRRALKGDFDDGRDARSYLRSGGEISRGSAEPDWWLGALPEAVDELVRRHRGAGGSSEVAS</sequence>
<keyword evidence="2" id="KW-0378">Hydrolase</keyword>
<evidence type="ECO:0000256" key="1">
    <source>
        <dbReference type="ARBA" id="ARBA00008645"/>
    </source>
</evidence>
<gene>
    <name evidence="3" type="ORF">SAMN04489713_113210</name>
</gene>
<dbReference type="Pfam" id="PF06500">
    <property type="entry name" value="FrsA-like"/>
    <property type="match status" value="1"/>
</dbReference>
<accession>A0A1I5PR55</accession>
<dbReference type="eggNOG" id="COG1073">
    <property type="taxonomic scope" value="Bacteria"/>
</dbReference>
<proteinExistence type="inferred from homology"/>
<dbReference type="PANTHER" id="PTHR22946:SF12">
    <property type="entry name" value="CONIDIAL PIGMENT BIOSYNTHESIS PROTEIN AYG1 (AFU_ORTHOLOGUE AFUA_2G17550)"/>
    <property type="match status" value="1"/>
</dbReference>
<protein>
    <submittedName>
        <fullName evidence="3">Cephalosporin-C deacetylase</fullName>
    </submittedName>
</protein>
<evidence type="ECO:0000256" key="2">
    <source>
        <dbReference type="ARBA" id="ARBA00022801"/>
    </source>
</evidence>
<evidence type="ECO:0000313" key="3">
    <source>
        <dbReference type="EMBL" id="SFP36011.1"/>
    </source>
</evidence>
<dbReference type="InterPro" id="IPR010520">
    <property type="entry name" value="FrsA-like"/>
</dbReference>
<name>A0A1I5PR55_9ACTN</name>
<dbReference type="EMBL" id="FOVH01000013">
    <property type="protein sequence ID" value="SFP36011.1"/>
    <property type="molecule type" value="Genomic_DNA"/>
</dbReference>